<dbReference type="GO" id="GO:0005886">
    <property type="term" value="C:plasma membrane"/>
    <property type="evidence" value="ECO:0000318"/>
    <property type="project" value="GO_Central"/>
</dbReference>
<dbReference type="GO" id="GO:0004714">
    <property type="term" value="F:transmembrane receptor protein tyrosine kinase activity"/>
    <property type="evidence" value="ECO:0007669"/>
    <property type="project" value="InterPro"/>
</dbReference>
<accession>A0A251TD63</accession>
<keyword evidence="1" id="KW-0732">Signal</keyword>
<dbReference type="InterPro" id="IPR011009">
    <property type="entry name" value="Kinase-like_dom_sf"/>
</dbReference>
<dbReference type="EMBL" id="CM007900">
    <property type="protein sequence ID" value="OTG09085.1"/>
    <property type="molecule type" value="Genomic_DNA"/>
</dbReference>
<feature type="domain" description="Protein kinase" evidence="2">
    <location>
        <begin position="103"/>
        <end position="384"/>
    </location>
</feature>
<feature type="signal peptide" evidence="1">
    <location>
        <begin position="1"/>
        <end position="20"/>
    </location>
</feature>
<evidence type="ECO:0000313" key="4">
    <source>
        <dbReference type="Proteomes" id="UP000215914"/>
    </source>
</evidence>
<evidence type="ECO:0000256" key="1">
    <source>
        <dbReference type="SAM" id="SignalP"/>
    </source>
</evidence>
<dbReference type="Pfam" id="PF07714">
    <property type="entry name" value="PK_Tyr_Ser-Thr"/>
    <property type="match status" value="4"/>
</dbReference>
<feature type="domain" description="Protein kinase" evidence="2">
    <location>
        <begin position="1091"/>
        <end position="1402"/>
    </location>
</feature>
<dbReference type="GO" id="GO:0004672">
    <property type="term" value="F:protein kinase activity"/>
    <property type="evidence" value="ECO:0000318"/>
    <property type="project" value="GO_Central"/>
</dbReference>
<proteinExistence type="predicted"/>
<dbReference type="GO" id="GO:0005524">
    <property type="term" value="F:ATP binding"/>
    <property type="evidence" value="ECO:0007669"/>
    <property type="project" value="InterPro"/>
</dbReference>
<dbReference type="SUPFAM" id="SSF56112">
    <property type="entry name" value="Protein kinase-like (PK-like)"/>
    <property type="match status" value="4"/>
</dbReference>
<dbReference type="InterPro" id="IPR045272">
    <property type="entry name" value="ANXUR1/2-like"/>
</dbReference>
<dbReference type="PANTHER" id="PTHR27003">
    <property type="entry name" value="OS07G0166700 PROTEIN"/>
    <property type="match status" value="1"/>
</dbReference>
<dbReference type="SMART" id="SM00220">
    <property type="entry name" value="S_TKc"/>
    <property type="match status" value="1"/>
</dbReference>
<sequence>MCVRSFLFILISTLFKFSSPFPLIPLTICQHLSFPLTPLQLQIRLLLLSISHLPSPLFLFRAVVAAAPFHTHYQVRINMTTTIAKFAHLQIPLEDVVKATDNFHHDNIVGRGGLGHVYKGQLQRSGELITISALRLDRKHGGEVVEFWTEVSMLSDLKHPNIVSIVGFCDEKDEKIIVTMYEAKNGSLKEHLNSANLTWMQRLKICVGVARALSYLHYDEGRSYGVIHLNINSSTILLDENWEPKLSGFKVSIKQSLNRMDQVVLSEPIGTIGYLDPEIGKTKGVTCKSDIYAFGVVLFEILCGRRAYIKNDANRLLARLVMQHYEKETLPNIIHPDLKNQMSRYQISLSSLRKYSKTAYSCLKEERAHRPHMLNVVGELEKALEKTLKFQPPDENFGKNMERLKIRLDDIKLATHSFSDTYKTEFSNHYIWYTTELGHFDKEKPSSVDEKSKSKQSKRHVSIKRFLPRDDDEDEVELFFTALEMLTSIKHHNIVTLIGFCVEDFEMILVIEKFSNGFLRDYLGNVTRMRTFTWEKRLKICIDVAHALDYLHSQMEDKKMIIHGNIANFKIGFDENWGAKIDDFEWAVFLPPNQKDEAFRKHIYLESEYHVDPEYAETGKLKKESDVYSFGVVLFEILCGRKASDPIYLMESEKGLVHVARRNFYNGTIEDIVDPTLKEETCTQSYIPNRGANKNSLHTFLKVAHECVAETQDQRPTMKVVLNELEKAMAFQVCQEEPLQQLGKDQVVNESEKATYEIPNMTSTMTMFAPLRIPLEDVVKATNSFHDDYIIKHDGIGITYKGRLFWSGKDINIAARRFDCKDGEGDLKFLNEVSVLSDFKHTNLVSIIGFSDEKDEKIIITTYEATGSLGQYISSPNLTWKQRLRICVGLAHALSYLHYDEGCDYGIIHCNITSDTILLDENGEAKLSGFEFSIKQSVNYKDQVCPCEHTGTMGCVDPAIEKMGGVTHKSDIYSFGVVLFEILCVRKALIHNEADRSLPQLVKHHFEKGTLHDIIHPHLLNQILSPQSLLIYSKVAYSCLNDDRAHRPDMHYIVAKLEKALEVQLRRENIEKNWKHLKIRLSDIKLATNDFSETYKIASWDGCTLYRVELDHFDEENPSSEKGKDKGGHPNGHNTVVIKRYPSGHELYGDEKFFTEIEMLMSVKHPNIVSLLGFCVEDTEMIVVTENASNGYLNDYLGNANDMRILTWEKRLKICIDVAHSLKYLHYEMEDQKVIIHRDIWSNNIVVDENWGAKIGGFKDTVFLPPNQEDEALYINGLGRRSYIDPEYKKTNKLKRESDVYSFGVVLFEILCGRGADDSIYLKENIRGLGPMARQSFRLGTLEDMIDPILKEETSENNFALKSGPNKDSLHTFMKIAHQCVAKTQDQRPTMKIVVKELEKALSFQLNSKVKSDYVEEKSHASIIETQVVELSSELNNMNITRKSENPEIHNKEKMLHDQTDDPAKPDCFRLSGSCYTFLAKYVRNKFTNMKRRLSCRCFWLLYLVGSAG</sequence>
<dbReference type="Gene3D" id="3.30.200.20">
    <property type="entry name" value="Phosphorylase Kinase, domain 1"/>
    <property type="match status" value="4"/>
</dbReference>
<dbReference type="PANTHER" id="PTHR27003:SF383">
    <property type="entry name" value="TYROSINE-PROTEIN KINASE, NON-RECEPTOR JAK_TYK2-RELATED"/>
    <property type="match status" value="1"/>
</dbReference>
<name>A0A251TD63_HELAN</name>
<keyword evidence="4" id="KW-1185">Reference proteome</keyword>
<feature type="chain" id="PRO_5012151485" description="Protein kinase domain-containing protein" evidence="1">
    <location>
        <begin position="21"/>
        <end position="1509"/>
    </location>
</feature>
<dbReference type="PROSITE" id="PS50011">
    <property type="entry name" value="PROTEIN_KINASE_DOM"/>
    <property type="match status" value="4"/>
</dbReference>
<feature type="domain" description="Protein kinase" evidence="2">
    <location>
        <begin position="785"/>
        <end position="1061"/>
    </location>
</feature>
<reference evidence="4" key="1">
    <citation type="journal article" date="2017" name="Nature">
        <title>The sunflower genome provides insights into oil metabolism, flowering and Asterid evolution.</title>
        <authorList>
            <person name="Badouin H."/>
            <person name="Gouzy J."/>
            <person name="Grassa C.J."/>
            <person name="Murat F."/>
            <person name="Staton S.E."/>
            <person name="Cottret L."/>
            <person name="Lelandais-Briere C."/>
            <person name="Owens G.L."/>
            <person name="Carrere S."/>
            <person name="Mayjonade B."/>
            <person name="Legrand L."/>
            <person name="Gill N."/>
            <person name="Kane N.C."/>
            <person name="Bowers J.E."/>
            <person name="Hubner S."/>
            <person name="Bellec A."/>
            <person name="Berard A."/>
            <person name="Berges H."/>
            <person name="Blanchet N."/>
            <person name="Boniface M.C."/>
            <person name="Brunel D."/>
            <person name="Catrice O."/>
            <person name="Chaidir N."/>
            <person name="Claudel C."/>
            <person name="Donnadieu C."/>
            <person name="Faraut T."/>
            <person name="Fievet G."/>
            <person name="Helmstetter N."/>
            <person name="King M."/>
            <person name="Knapp S.J."/>
            <person name="Lai Z."/>
            <person name="Le Paslier M.C."/>
            <person name="Lippi Y."/>
            <person name="Lorenzon L."/>
            <person name="Mandel J.R."/>
            <person name="Marage G."/>
            <person name="Marchand G."/>
            <person name="Marquand E."/>
            <person name="Bret-Mestries E."/>
            <person name="Morien E."/>
            <person name="Nambeesan S."/>
            <person name="Nguyen T."/>
            <person name="Pegot-Espagnet P."/>
            <person name="Pouilly N."/>
            <person name="Raftis F."/>
            <person name="Sallet E."/>
            <person name="Schiex T."/>
            <person name="Thomas J."/>
            <person name="Vandecasteele C."/>
            <person name="Vares D."/>
            <person name="Vear F."/>
            <person name="Vautrin S."/>
            <person name="Crespi M."/>
            <person name="Mangin B."/>
            <person name="Burke J.M."/>
            <person name="Salse J."/>
            <person name="Munos S."/>
            <person name="Vincourt P."/>
            <person name="Rieseberg L.H."/>
            <person name="Langlade N.B."/>
        </authorList>
    </citation>
    <scope>NUCLEOTIDE SEQUENCE [LARGE SCALE GENOMIC DNA]</scope>
    <source>
        <strain evidence="4">cv. SF193</strain>
    </source>
</reference>
<dbReference type="Proteomes" id="UP000215914">
    <property type="component" value="Chromosome 11"/>
</dbReference>
<organism evidence="3 4">
    <name type="scientific">Helianthus annuus</name>
    <name type="common">Common sunflower</name>
    <dbReference type="NCBI Taxonomy" id="4232"/>
    <lineage>
        <taxon>Eukaryota</taxon>
        <taxon>Viridiplantae</taxon>
        <taxon>Streptophyta</taxon>
        <taxon>Embryophyta</taxon>
        <taxon>Tracheophyta</taxon>
        <taxon>Spermatophyta</taxon>
        <taxon>Magnoliopsida</taxon>
        <taxon>eudicotyledons</taxon>
        <taxon>Gunneridae</taxon>
        <taxon>Pentapetalae</taxon>
        <taxon>asterids</taxon>
        <taxon>campanulids</taxon>
        <taxon>Asterales</taxon>
        <taxon>Asteraceae</taxon>
        <taxon>Asteroideae</taxon>
        <taxon>Heliantheae alliance</taxon>
        <taxon>Heliantheae</taxon>
        <taxon>Helianthus</taxon>
    </lineage>
</organism>
<dbReference type="InterPro" id="IPR000719">
    <property type="entry name" value="Prot_kinase_dom"/>
</dbReference>
<evidence type="ECO:0000313" key="3">
    <source>
        <dbReference type="EMBL" id="OTG09085.1"/>
    </source>
</evidence>
<dbReference type="InParanoid" id="A0A251TD63"/>
<feature type="domain" description="Protein kinase" evidence="2">
    <location>
        <begin position="407"/>
        <end position="729"/>
    </location>
</feature>
<dbReference type="InterPro" id="IPR001245">
    <property type="entry name" value="Ser-Thr/Tyr_kinase_cat_dom"/>
</dbReference>
<gene>
    <name evidence="3" type="ORF">HannXRQ_Chr11g0349051</name>
</gene>
<protein>
    <recommendedName>
        <fullName evidence="2">Protein kinase domain-containing protein</fullName>
    </recommendedName>
</protein>
<dbReference type="Gene3D" id="1.10.510.10">
    <property type="entry name" value="Transferase(Phosphotransferase) domain 1"/>
    <property type="match status" value="4"/>
</dbReference>
<evidence type="ECO:0000259" key="2">
    <source>
        <dbReference type="PROSITE" id="PS50011"/>
    </source>
</evidence>